<sequence length="790" mass="87036">MSRHLVDCDLCGTEIKLTVVANIQRLTEHRGSDKCRKAAMKRPQASWNATPTAPAPRLPALNILPQMPTTPFPGPTTHTRNPSMGTLADSSANLHTSAPIPSSPHLRPPLVSNLPCPGVAVDWTPGSIWATYPYLQHEVWSIGWEPIAFGHQKIFIRAENSRRLRAKIENMEKSNSVLNRKINDHRWIMMLLASNDVAGLRCILTVALRQGASAHTIFSLLEQCLSGRYSPRGGFNDQDYDISFLVKAIGGPKLLYAFQKSHGLASLSTVRRHQKIPCLLASIGIPSHTEIDSNIAALFDSSIKPAPERLGTQALPGNIAMFDGVALETKCSDKTKVCFGNDGTVVAIAPYARDDHYSATPIVLSPSDKSEGGEALAVWMQTVLDAWKENPNGERTHGPIWSLGSDGDPSYRLSKHILCMVEEIDPNSEVGKKIHALRGLNLRTSKDGVVATCDPKHVIKRFSTLLRSSAGLMINDTMIKPQDIIKHLCDLPHMGNEDAELLLDPMDKQNVPKAVTLEQKLSELKDLPPPSNPTDAHNRKHIVFFSQRNFDAEQLAEKLTLAALINAAFHRNPDLDRGSRRLSLKGALGIDRVNPRSWLGNVHVGDVALDLEWYKGMEDANRVLQRFFGPDARVDFIKLFSQPNCDMLRPVNGHYVGLRPSLDDHRSESENTSFSIGNLGIDPEAPPEPVTTPEPNIPEDAPEDPNSEPQVALQPAVPASELLLALEEENYRDVPLGVQLDDFIPETIDEIDKDKTPIALSRFLTIEGKKYLKPSIIASLSSNRSKKAAM</sequence>
<name>A0AAD7JN43_9AGAR</name>
<gene>
    <name evidence="2" type="ORF">DFH07DRAFT_769929</name>
</gene>
<dbReference type="EMBL" id="JARJLG010000033">
    <property type="protein sequence ID" value="KAJ7766390.1"/>
    <property type="molecule type" value="Genomic_DNA"/>
</dbReference>
<keyword evidence="3" id="KW-1185">Reference proteome</keyword>
<dbReference type="AlphaFoldDB" id="A0AAD7JN43"/>
<proteinExistence type="predicted"/>
<feature type="compositionally biased region" description="Pro residues" evidence="1">
    <location>
        <begin position="684"/>
        <end position="696"/>
    </location>
</feature>
<feature type="region of interest" description="Disordered" evidence="1">
    <location>
        <begin position="73"/>
        <end position="101"/>
    </location>
</feature>
<reference evidence="2" key="1">
    <citation type="submission" date="2023-03" db="EMBL/GenBank/DDBJ databases">
        <title>Massive genome expansion in bonnet fungi (Mycena s.s.) driven by repeated elements and novel gene families across ecological guilds.</title>
        <authorList>
            <consortium name="Lawrence Berkeley National Laboratory"/>
            <person name="Harder C.B."/>
            <person name="Miyauchi S."/>
            <person name="Viragh M."/>
            <person name="Kuo A."/>
            <person name="Thoen E."/>
            <person name="Andreopoulos B."/>
            <person name="Lu D."/>
            <person name="Skrede I."/>
            <person name="Drula E."/>
            <person name="Henrissat B."/>
            <person name="Morin E."/>
            <person name="Kohler A."/>
            <person name="Barry K."/>
            <person name="LaButti K."/>
            <person name="Morin E."/>
            <person name="Salamov A."/>
            <person name="Lipzen A."/>
            <person name="Mereny Z."/>
            <person name="Hegedus B."/>
            <person name="Baldrian P."/>
            <person name="Stursova M."/>
            <person name="Weitz H."/>
            <person name="Taylor A."/>
            <person name="Grigoriev I.V."/>
            <person name="Nagy L.G."/>
            <person name="Martin F."/>
            <person name="Kauserud H."/>
        </authorList>
    </citation>
    <scope>NUCLEOTIDE SEQUENCE</scope>
    <source>
        <strain evidence="2">CBHHK188m</strain>
    </source>
</reference>
<dbReference type="Proteomes" id="UP001215280">
    <property type="component" value="Unassembled WGS sequence"/>
</dbReference>
<evidence type="ECO:0000256" key="1">
    <source>
        <dbReference type="SAM" id="MobiDB-lite"/>
    </source>
</evidence>
<evidence type="ECO:0000313" key="3">
    <source>
        <dbReference type="Proteomes" id="UP001215280"/>
    </source>
</evidence>
<evidence type="ECO:0000313" key="2">
    <source>
        <dbReference type="EMBL" id="KAJ7766390.1"/>
    </source>
</evidence>
<protein>
    <submittedName>
        <fullName evidence="2">Uncharacterized protein</fullName>
    </submittedName>
</protein>
<feature type="compositionally biased region" description="Polar residues" evidence="1">
    <location>
        <begin position="80"/>
        <end position="100"/>
    </location>
</feature>
<feature type="region of interest" description="Disordered" evidence="1">
    <location>
        <begin position="662"/>
        <end position="713"/>
    </location>
</feature>
<accession>A0AAD7JN43</accession>
<organism evidence="2 3">
    <name type="scientific">Mycena maculata</name>
    <dbReference type="NCBI Taxonomy" id="230809"/>
    <lineage>
        <taxon>Eukaryota</taxon>
        <taxon>Fungi</taxon>
        <taxon>Dikarya</taxon>
        <taxon>Basidiomycota</taxon>
        <taxon>Agaricomycotina</taxon>
        <taxon>Agaricomycetes</taxon>
        <taxon>Agaricomycetidae</taxon>
        <taxon>Agaricales</taxon>
        <taxon>Marasmiineae</taxon>
        <taxon>Mycenaceae</taxon>
        <taxon>Mycena</taxon>
    </lineage>
</organism>
<comment type="caution">
    <text evidence="2">The sequence shown here is derived from an EMBL/GenBank/DDBJ whole genome shotgun (WGS) entry which is preliminary data.</text>
</comment>